<dbReference type="FunFam" id="3.90.400.10:FF:000002">
    <property type="entry name" value="Sucrose isomerase"/>
    <property type="match status" value="1"/>
</dbReference>
<keyword evidence="6" id="KW-1185">Reference proteome</keyword>
<dbReference type="InterPro" id="IPR006047">
    <property type="entry name" value="GH13_cat_dom"/>
</dbReference>
<evidence type="ECO:0000259" key="4">
    <source>
        <dbReference type="SMART" id="SM00642"/>
    </source>
</evidence>
<dbReference type="PANTHER" id="PTHR10357:SF179">
    <property type="entry name" value="NEUTRAL AND BASIC AMINO ACID TRANSPORT PROTEIN RBAT"/>
    <property type="match status" value="1"/>
</dbReference>
<keyword evidence="2" id="KW-0378">Hydrolase</keyword>
<dbReference type="GO" id="GO:0004556">
    <property type="term" value="F:alpha-amylase activity"/>
    <property type="evidence" value="ECO:0007669"/>
    <property type="project" value="TreeGrafter"/>
</dbReference>
<dbReference type="GO" id="GO:0009313">
    <property type="term" value="P:oligosaccharide catabolic process"/>
    <property type="evidence" value="ECO:0007669"/>
    <property type="project" value="TreeGrafter"/>
</dbReference>
<dbReference type="PANTHER" id="PTHR10357">
    <property type="entry name" value="ALPHA-AMYLASE FAMILY MEMBER"/>
    <property type="match status" value="1"/>
</dbReference>
<sequence length="535" mass="58931">MPASHRPDRQNAPAWWQTEVIYQIYPRSFQDSNGDGIGDLAGIESRLDEIVALGVGAIWISPFFPSPMADFGYDVSDYCGVDPMFGTLADFDSLLAAAHARGLKVILDFVPCHSSDQHPWFVESRASRSSSKRDWYIWRDARPDGSPPTNWIGEFGGSAWTWDDTTGQYYLSVFLSEQPALNWANPDLRTAMLDAMRFWLDRGVDGFRVDAIIFAAPDVDGGDHPPNPDWTPAMGPARSQLQTRLAHQPGVFDVVRDMRRVTDSYPDRVLIGETSGTLNDVMPYYGADMDLFHLPFYFAMLSTPWQADALSALVARYEAALPDGAWPTLVLGNHDISRIASRAGVAQARVALTLLLTLRGTPVLYQGDEMGMDNATIPHNRVQDPWERRVPGLGLGRDPARTPMPWTDIDHGGFSTTEPWLPLHLPPEGSFARQATDPGSMLNYARRLIALRRAHSALSQGTYRQIHVGPDVMVFERRAGTNRLVVCLNMSATAQGVSASGVPVLSSCGNRVEAFVRKLVLAPNEAVILDVSPGG</sequence>
<evidence type="ECO:0000256" key="2">
    <source>
        <dbReference type="ARBA" id="ARBA00022801"/>
    </source>
</evidence>
<evidence type="ECO:0000256" key="1">
    <source>
        <dbReference type="ARBA" id="ARBA00008061"/>
    </source>
</evidence>
<dbReference type="InterPro" id="IPR017853">
    <property type="entry name" value="GH"/>
</dbReference>
<evidence type="ECO:0000313" key="5">
    <source>
        <dbReference type="EMBL" id="PWR01054.1"/>
    </source>
</evidence>
<dbReference type="Proteomes" id="UP000245680">
    <property type="component" value="Unassembled WGS sequence"/>
</dbReference>
<gene>
    <name evidence="5" type="ORF">DKT77_19170</name>
</gene>
<reference evidence="5 6" key="1">
    <citation type="submission" date="2018-05" db="EMBL/GenBank/DDBJ databases">
        <title>Rhodobacteraceae gen. nov., sp. nov. isolated from sea water.</title>
        <authorList>
            <person name="Ren Y."/>
        </authorList>
    </citation>
    <scope>NUCLEOTIDE SEQUENCE [LARGE SCALE GENOMIC DNA]</scope>
    <source>
        <strain evidence="5 6">TG-679</strain>
    </source>
</reference>
<dbReference type="OrthoDB" id="9805159at2"/>
<evidence type="ECO:0000313" key="6">
    <source>
        <dbReference type="Proteomes" id="UP000245680"/>
    </source>
</evidence>
<evidence type="ECO:0000256" key="3">
    <source>
        <dbReference type="ARBA" id="ARBA00023295"/>
    </source>
</evidence>
<proteinExistence type="inferred from homology"/>
<dbReference type="SMART" id="SM00642">
    <property type="entry name" value="Aamy"/>
    <property type="match status" value="1"/>
</dbReference>
<dbReference type="Gene3D" id="3.90.400.10">
    <property type="entry name" value="Oligo-1,6-glucosidase, Domain 2"/>
    <property type="match status" value="1"/>
</dbReference>
<feature type="domain" description="Glycosyl hydrolase family 13 catalytic" evidence="4">
    <location>
        <begin position="23"/>
        <end position="401"/>
    </location>
</feature>
<accession>A0A2V2LC03</accession>
<dbReference type="Gene3D" id="3.20.20.80">
    <property type="entry name" value="Glycosidases"/>
    <property type="match status" value="2"/>
</dbReference>
<dbReference type="SUPFAM" id="SSF51445">
    <property type="entry name" value="(Trans)glycosidases"/>
    <property type="match status" value="1"/>
</dbReference>
<dbReference type="SUPFAM" id="SSF51011">
    <property type="entry name" value="Glycosyl hydrolase domain"/>
    <property type="match status" value="1"/>
</dbReference>
<comment type="caution">
    <text evidence="5">The sequence shown here is derived from an EMBL/GenBank/DDBJ whole genome shotgun (WGS) entry which is preliminary data.</text>
</comment>
<dbReference type="CDD" id="cd11331">
    <property type="entry name" value="AmyAc_OligoGlu_like"/>
    <property type="match status" value="1"/>
</dbReference>
<dbReference type="InterPro" id="IPR045857">
    <property type="entry name" value="O16G_dom_2"/>
</dbReference>
<dbReference type="Pfam" id="PF00128">
    <property type="entry name" value="Alpha-amylase"/>
    <property type="match status" value="1"/>
</dbReference>
<dbReference type="AlphaFoldDB" id="A0A2V2LC03"/>
<comment type="similarity">
    <text evidence="1">Belongs to the glycosyl hydrolase 13 family.</text>
</comment>
<dbReference type="InterPro" id="IPR013780">
    <property type="entry name" value="Glyco_hydro_b"/>
</dbReference>
<organism evidence="5 6">
    <name type="scientific">Meridianimarinicoccus roseus</name>
    <dbReference type="NCBI Taxonomy" id="2072018"/>
    <lineage>
        <taxon>Bacteria</taxon>
        <taxon>Pseudomonadati</taxon>
        <taxon>Pseudomonadota</taxon>
        <taxon>Alphaproteobacteria</taxon>
        <taxon>Rhodobacterales</taxon>
        <taxon>Paracoccaceae</taxon>
        <taxon>Meridianimarinicoccus</taxon>
    </lineage>
</organism>
<name>A0A2V2LC03_9RHOB</name>
<protein>
    <submittedName>
        <fullName evidence="5">Alpha-amylase</fullName>
    </submittedName>
</protein>
<dbReference type="EMBL" id="QGKU01000063">
    <property type="protein sequence ID" value="PWR01054.1"/>
    <property type="molecule type" value="Genomic_DNA"/>
</dbReference>
<keyword evidence="3" id="KW-0326">Glycosidase</keyword>
<dbReference type="Gene3D" id="2.60.40.1180">
    <property type="entry name" value="Golgi alpha-mannosidase II"/>
    <property type="match status" value="1"/>
</dbReference>